<proteinExistence type="predicted"/>
<dbReference type="EMBL" id="BAAAYN010000039">
    <property type="protein sequence ID" value="GAA3392823.1"/>
    <property type="molecule type" value="Genomic_DNA"/>
</dbReference>
<organism evidence="1 2">
    <name type="scientific">Cryptosporangium minutisporangium</name>
    <dbReference type="NCBI Taxonomy" id="113569"/>
    <lineage>
        <taxon>Bacteria</taxon>
        <taxon>Bacillati</taxon>
        <taxon>Actinomycetota</taxon>
        <taxon>Actinomycetes</taxon>
        <taxon>Cryptosporangiales</taxon>
        <taxon>Cryptosporangiaceae</taxon>
        <taxon>Cryptosporangium</taxon>
    </lineage>
</organism>
<accession>A0ABP6T696</accession>
<dbReference type="RefSeq" id="WP_345731219.1">
    <property type="nucleotide sequence ID" value="NZ_BAAAYN010000039.1"/>
</dbReference>
<gene>
    <name evidence="1" type="ORF">GCM10020369_55980</name>
</gene>
<name>A0ABP6T696_9ACTN</name>
<sequence>MLDDLSLYEKSLIASWRLLASVDPEGEVVDGPHAVTMSHSHPALCNGGGRHSEDLTALRVIP</sequence>
<keyword evidence="2" id="KW-1185">Reference proteome</keyword>
<evidence type="ECO:0000313" key="2">
    <source>
        <dbReference type="Proteomes" id="UP001501676"/>
    </source>
</evidence>
<comment type="caution">
    <text evidence="1">The sequence shown here is derived from an EMBL/GenBank/DDBJ whole genome shotgun (WGS) entry which is preliminary data.</text>
</comment>
<protein>
    <submittedName>
        <fullName evidence="1">Uncharacterized protein</fullName>
    </submittedName>
</protein>
<evidence type="ECO:0000313" key="1">
    <source>
        <dbReference type="EMBL" id="GAA3392823.1"/>
    </source>
</evidence>
<reference evidence="2" key="1">
    <citation type="journal article" date="2019" name="Int. J. Syst. Evol. Microbiol.">
        <title>The Global Catalogue of Microorganisms (GCM) 10K type strain sequencing project: providing services to taxonomists for standard genome sequencing and annotation.</title>
        <authorList>
            <consortium name="The Broad Institute Genomics Platform"/>
            <consortium name="The Broad Institute Genome Sequencing Center for Infectious Disease"/>
            <person name="Wu L."/>
            <person name="Ma J."/>
        </authorList>
    </citation>
    <scope>NUCLEOTIDE SEQUENCE [LARGE SCALE GENOMIC DNA]</scope>
    <source>
        <strain evidence="2">JCM 9458</strain>
    </source>
</reference>
<dbReference type="Proteomes" id="UP001501676">
    <property type="component" value="Unassembled WGS sequence"/>
</dbReference>